<dbReference type="RefSeq" id="WP_219068348.1">
    <property type="nucleotide sequence ID" value="NZ_CAJUXY010000035.1"/>
</dbReference>
<dbReference type="Pfam" id="PF00271">
    <property type="entry name" value="Helicase_C"/>
    <property type="match status" value="1"/>
</dbReference>
<dbReference type="InterPro" id="IPR001650">
    <property type="entry name" value="Helicase_C-like"/>
</dbReference>
<dbReference type="EMBL" id="CP097320">
    <property type="protein sequence ID" value="UQX11475.1"/>
    <property type="molecule type" value="Genomic_DNA"/>
</dbReference>
<evidence type="ECO:0000259" key="3">
    <source>
        <dbReference type="PROSITE" id="PS50966"/>
    </source>
</evidence>
<evidence type="ECO:0000256" key="2">
    <source>
        <dbReference type="PROSITE-ProRule" id="PRU00325"/>
    </source>
</evidence>
<dbReference type="InterPro" id="IPR007527">
    <property type="entry name" value="Znf_SWIM"/>
</dbReference>
<feature type="domain" description="Helicase ATP-binding" evidence="4">
    <location>
        <begin position="634"/>
        <end position="797"/>
    </location>
</feature>
<feature type="domain" description="SWIM-type" evidence="3">
    <location>
        <begin position="59"/>
        <end position="99"/>
    </location>
</feature>
<reference evidence="6" key="1">
    <citation type="submission" date="2022-05" db="EMBL/GenBank/DDBJ databases">
        <title>A methanotrophic Mycobacterium dominates a cave microbial ecosystem.</title>
        <authorList>
            <person name="Van Spanning R.J.M."/>
            <person name="Guan Q."/>
            <person name="Melkonian C."/>
            <person name="Gallant J."/>
            <person name="Polerecky L."/>
            <person name="Flot J.-F."/>
            <person name="Brandt B.W."/>
            <person name="Braster M."/>
            <person name="Iturbe Espinoza P."/>
            <person name="Aerts J."/>
            <person name="Meima-Franke M."/>
            <person name="Piersma S.R."/>
            <person name="Bunduc C."/>
            <person name="Ummels R."/>
            <person name="Pain A."/>
            <person name="Fleming E.J."/>
            <person name="van der Wel N."/>
            <person name="Gherman V.D."/>
            <person name="Sarbu S.M."/>
            <person name="Bodelier P.L.E."/>
            <person name="Bitter W."/>
        </authorList>
    </citation>
    <scope>NUCLEOTIDE SEQUENCE</scope>
    <source>
        <strain evidence="6">Sulfur Cave</strain>
    </source>
</reference>
<keyword evidence="7" id="KW-1185">Reference proteome</keyword>
<dbReference type="SMART" id="SM00487">
    <property type="entry name" value="DEXDc"/>
    <property type="match status" value="1"/>
</dbReference>
<protein>
    <submittedName>
        <fullName evidence="6">DEAD/DEAH box helicase</fullName>
    </submittedName>
</protein>
<dbReference type="Pfam" id="PF00176">
    <property type="entry name" value="SNF2-rel_dom"/>
    <property type="match status" value="1"/>
</dbReference>
<dbReference type="PROSITE" id="PS51194">
    <property type="entry name" value="HELICASE_CTER"/>
    <property type="match status" value="1"/>
</dbReference>
<dbReference type="Proteomes" id="UP001056610">
    <property type="component" value="Chromosome"/>
</dbReference>
<dbReference type="InterPro" id="IPR049730">
    <property type="entry name" value="SNF2/RAD54-like_C"/>
</dbReference>
<keyword evidence="6" id="KW-0067">ATP-binding</keyword>
<dbReference type="CDD" id="cd18793">
    <property type="entry name" value="SF2_C_SNF"/>
    <property type="match status" value="1"/>
</dbReference>
<evidence type="ECO:0000259" key="4">
    <source>
        <dbReference type="PROSITE" id="PS51192"/>
    </source>
</evidence>
<dbReference type="InterPro" id="IPR014001">
    <property type="entry name" value="Helicase_ATP-bd"/>
</dbReference>
<proteinExistence type="predicted"/>
<dbReference type="PROSITE" id="PS51192">
    <property type="entry name" value="HELICASE_ATP_BIND_1"/>
    <property type="match status" value="1"/>
</dbReference>
<keyword evidence="1" id="KW-0378">Hydrolase</keyword>
<evidence type="ECO:0000259" key="5">
    <source>
        <dbReference type="PROSITE" id="PS51194"/>
    </source>
</evidence>
<keyword evidence="2" id="KW-0863">Zinc-finger</keyword>
<gene>
    <name evidence="6" type="ORF">M5I08_02880</name>
</gene>
<dbReference type="PANTHER" id="PTHR10799">
    <property type="entry name" value="SNF2/RAD54 HELICASE FAMILY"/>
    <property type="match status" value="1"/>
</dbReference>
<sequence>MQSLMYPSIDLGSTFDVLDADTWRRGVTYARQGRVRSCVWDPKLHRLFGAVDGSQGRAYTTTVQLLPVDADTYALGSGFCSCPVHADCKHVAAIVIAAAGPTEMRAPSMPAPPAAPPWQQSLDALLPPAPTDGRIGTPLAIELSPSMSGPVPILDARLVRPGKRGGWVAGDLSWDKLPMLRHRDYPDAQLRLLQEFYAAYRASRSNSIGYYGYSHQSYGYGDGKTISLLRFESPQLWPLLDEARRVGVQLVQARPLQEVPAYAAAQLCLDVRVDDPGDLTVEPVLQVDGAATRPVAFIGKSGHGVVYADGGLRLARLDKPAPEALQRMALGDKPLVVPADQAQRFAAEYYPRLRHIAAITSSDESFTPPEIVGPTLVLEAHYQAEHQLELAWQWAYRLGDSDFRIPVGTSEYVAYRDLGAENALALSIEAPLEQLGLRAGDGTLTGTWLSGLETMRFATELQPLLAELPDVALEVIGDPVDYREAGGSLVIAVTTDAVAGETDWFDLGVTISLEGKHVPFVSVFTALASGQSHLLLADGAYFALDKPELAKLRQLIEEARALTDAEEGPPRISRFQVGLFDELAELGVVTRQAAEWRRQVDGLRALQGLEPAAVPTSLRAALRPYQVDGFSWLATLHGHGLGGILADDMGLGKTVQSLALICHVRQQHPGMAPFLVVAPASVVANWAAEARRFAPELSVVSLCDTLRRAGADLDQLAAGADIVVTSYTLFRLDFDAHAARTWSGLILDEAQFVKNHHAKTYQCARRLAAPFKLAITGTPMENNLMELWSLLSITAPGLFPNPVKFAEFFAKPIEKTGDHERLALFRRRIKPLVKRRTKELVAADLPAKQEQLLDIELPPRHRALYNKRLQRERQKVLGLLDDMQRNRFTILKSLTVLRQMALHPGLVDPGHDTLASPKVDALAEQLRDVVDGGHRALVFSQFTRFLGRVRNRLDAEGIDYCYLDGRTRNRATVVQRFKDGDAPVFLISLKAGGFGLNLTEADYCFLLDPWWNPATEVQAIDRTHRIGQTRNVMVYRLIAHDTIEDKVMALNARKAKLFASVIDDGDAFGSALTADDIRGLIA</sequence>
<dbReference type="SMART" id="SM00490">
    <property type="entry name" value="HELICc"/>
    <property type="match status" value="1"/>
</dbReference>
<keyword evidence="2" id="KW-0479">Metal-binding</keyword>
<name>A0ABY4QNE5_9MYCO</name>
<dbReference type="CDD" id="cd18012">
    <property type="entry name" value="DEXQc_arch_SWI2_SNF2"/>
    <property type="match status" value="1"/>
</dbReference>
<dbReference type="PROSITE" id="PS50966">
    <property type="entry name" value="ZF_SWIM"/>
    <property type="match status" value="1"/>
</dbReference>
<evidence type="ECO:0000256" key="1">
    <source>
        <dbReference type="ARBA" id="ARBA00022801"/>
    </source>
</evidence>
<organism evidence="6 7">
    <name type="scientific">Candidatus Mycobacterium methanotrophicum</name>
    <dbReference type="NCBI Taxonomy" id="2943498"/>
    <lineage>
        <taxon>Bacteria</taxon>
        <taxon>Bacillati</taxon>
        <taxon>Actinomycetota</taxon>
        <taxon>Actinomycetes</taxon>
        <taxon>Mycobacteriales</taxon>
        <taxon>Mycobacteriaceae</taxon>
        <taxon>Mycobacterium</taxon>
    </lineage>
</organism>
<feature type="domain" description="Helicase C-terminal" evidence="5">
    <location>
        <begin position="922"/>
        <end position="1082"/>
    </location>
</feature>
<accession>A0ABY4QNE5</accession>
<evidence type="ECO:0000313" key="6">
    <source>
        <dbReference type="EMBL" id="UQX11475.1"/>
    </source>
</evidence>
<keyword evidence="2" id="KW-0862">Zinc</keyword>
<dbReference type="InterPro" id="IPR000330">
    <property type="entry name" value="SNF2_N"/>
</dbReference>
<keyword evidence="6" id="KW-0547">Nucleotide-binding</keyword>
<keyword evidence="6" id="KW-0347">Helicase</keyword>
<dbReference type="GO" id="GO:0004386">
    <property type="term" value="F:helicase activity"/>
    <property type="evidence" value="ECO:0007669"/>
    <property type="project" value="UniProtKB-KW"/>
</dbReference>
<evidence type="ECO:0000313" key="7">
    <source>
        <dbReference type="Proteomes" id="UP001056610"/>
    </source>
</evidence>